<evidence type="ECO:0000313" key="3">
    <source>
        <dbReference type="Proteomes" id="UP001168877"/>
    </source>
</evidence>
<comment type="caution">
    <text evidence="2">The sequence shown here is derived from an EMBL/GenBank/DDBJ whole genome shotgun (WGS) entry which is preliminary data.</text>
</comment>
<gene>
    <name evidence="2" type="ORF">LWI29_015659</name>
</gene>
<dbReference type="AlphaFoldDB" id="A0AA39RCV6"/>
<keyword evidence="3" id="KW-1185">Reference proteome</keyword>
<evidence type="ECO:0000256" key="1">
    <source>
        <dbReference type="SAM" id="MobiDB-lite"/>
    </source>
</evidence>
<dbReference type="EMBL" id="JAUESC010000388">
    <property type="protein sequence ID" value="KAK0571426.1"/>
    <property type="molecule type" value="Genomic_DNA"/>
</dbReference>
<dbReference type="Proteomes" id="UP001168877">
    <property type="component" value="Unassembled WGS sequence"/>
</dbReference>
<organism evidence="2 3">
    <name type="scientific">Acer saccharum</name>
    <name type="common">Sugar maple</name>
    <dbReference type="NCBI Taxonomy" id="4024"/>
    <lineage>
        <taxon>Eukaryota</taxon>
        <taxon>Viridiplantae</taxon>
        <taxon>Streptophyta</taxon>
        <taxon>Embryophyta</taxon>
        <taxon>Tracheophyta</taxon>
        <taxon>Spermatophyta</taxon>
        <taxon>Magnoliopsida</taxon>
        <taxon>eudicotyledons</taxon>
        <taxon>Gunneridae</taxon>
        <taxon>Pentapetalae</taxon>
        <taxon>rosids</taxon>
        <taxon>malvids</taxon>
        <taxon>Sapindales</taxon>
        <taxon>Sapindaceae</taxon>
        <taxon>Hippocastanoideae</taxon>
        <taxon>Acereae</taxon>
        <taxon>Acer</taxon>
    </lineage>
</organism>
<accession>A0AA39RCV6</accession>
<protein>
    <submittedName>
        <fullName evidence="2">Uncharacterized protein</fullName>
    </submittedName>
</protein>
<reference evidence="2" key="2">
    <citation type="submission" date="2023-06" db="EMBL/GenBank/DDBJ databases">
        <authorList>
            <person name="Swenson N.G."/>
            <person name="Wegrzyn J.L."/>
            <person name="Mcevoy S.L."/>
        </authorList>
    </citation>
    <scope>NUCLEOTIDE SEQUENCE</scope>
    <source>
        <strain evidence="2">NS2018</strain>
        <tissue evidence="2">Leaf</tissue>
    </source>
</reference>
<reference evidence="2" key="1">
    <citation type="journal article" date="2022" name="Plant J.">
        <title>Strategies of tolerance reflected in two North American maple genomes.</title>
        <authorList>
            <person name="McEvoy S.L."/>
            <person name="Sezen U.U."/>
            <person name="Trouern-Trend A."/>
            <person name="McMahon S.M."/>
            <person name="Schaberg P.G."/>
            <person name="Yang J."/>
            <person name="Wegrzyn J.L."/>
            <person name="Swenson N.G."/>
        </authorList>
    </citation>
    <scope>NUCLEOTIDE SEQUENCE</scope>
    <source>
        <strain evidence="2">NS2018</strain>
    </source>
</reference>
<feature type="region of interest" description="Disordered" evidence="1">
    <location>
        <begin position="104"/>
        <end position="136"/>
    </location>
</feature>
<evidence type="ECO:0000313" key="2">
    <source>
        <dbReference type="EMBL" id="KAK0571426.1"/>
    </source>
</evidence>
<sequence length="208" mass="22483">MENLKSQQKKSLQMNGGRTARWLCSGSKEARQDYWRSESDEVAQLALVKDHPRGIRRGAIGNEVEWRVIATRLKRFGTATATGLIRVATGSDWDGGGWTNQKPNKFCKKGVTNGNEKAQGTKDGTTNGGTGSDNFGPWLQVSYGRNNRNQLGINSTGKKNSNMGYGGKPGLGYRSGSEPPIFGAGNFGQNEDSGKGMDFSNLEEGCVL</sequence>
<proteinExistence type="predicted"/>
<name>A0AA39RCV6_ACESA</name>